<dbReference type="InterPro" id="IPR038772">
    <property type="entry name" value="Sph/SMPD2-like"/>
</dbReference>
<dbReference type="PANTHER" id="PTHR16320">
    <property type="entry name" value="SPHINGOMYELINASE FAMILY MEMBER"/>
    <property type="match status" value="1"/>
</dbReference>
<gene>
    <name evidence="5" type="ORF">O0R41_14500</name>
</gene>
<sequence length="359" mass="38363">MLKSLRIILFASLTVMVATGTTGSRPLSRARFQDMGVIAPMADDPLSVMTYNVRGLPWPIAWGRADALAQIGDRLAALRRAGRQPHILLLQEAFTPEARAIAARAGYAHVVAGPDRSMRGPAPVSAQDRAYLARARWDRGEAADKQFGSGLLILSDYPILSAARLAFPAHACAGFDCLANKGALVARLAVPGMAQPVHVVNTHLNARKAAGVPIARSQRAFERQVDLLTRFVRAQVPEDAPLILGGDMNIGRDPARQRAFFDRWADAGMGFVAPQLGGARRARAPLLQEQAALAATAERGKDWLFARDGAGRPMTVAQARVPFGAAPDTALSDHVGYMLRYASGADRVTLAGLAAEARP</sequence>
<name>A0ABU3ZZ61_9SPHN</name>
<evidence type="ECO:0000313" key="6">
    <source>
        <dbReference type="Proteomes" id="UP001185984"/>
    </source>
</evidence>
<evidence type="ECO:0000256" key="2">
    <source>
        <dbReference type="ARBA" id="ARBA00022801"/>
    </source>
</evidence>
<keyword evidence="1 3" id="KW-0732">Signal</keyword>
<dbReference type="PANTHER" id="PTHR16320:SF23">
    <property type="entry name" value="SPHINGOMYELINASE C 1"/>
    <property type="match status" value="1"/>
</dbReference>
<dbReference type="Proteomes" id="UP001185984">
    <property type="component" value="Unassembled WGS sequence"/>
</dbReference>
<evidence type="ECO:0000313" key="5">
    <source>
        <dbReference type="EMBL" id="MDV5824813.1"/>
    </source>
</evidence>
<dbReference type="InterPro" id="IPR005135">
    <property type="entry name" value="Endo/exonuclease/phosphatase"/>
</dbReference>
<accession>A0ABU3ZZ61</accession>
<organism evidence="5 6">
    <name type="scientific">Sphingobium naphthae</name>
    <dbReference type="NCBI Taxonomy" id="1886786"/>
    <lineage>
        <taxon>Bacteria</taxon>
        <taxon>Pseudomonadati</taxon>
        <taxon>Pseudomonadota</taxon>
        <taxon>Alphaproteobacteria</taxon>
        <taxon>Sphingomonadales</taxon>
        <taxon>Sphingomonadaceae</taxon>
        <taxon>Sphingobium</taxon>
    </lineage>
</organism>
<feature type="domain" description="Endonuclease/exonuclease/phosphatase" evidence="4">
    <location>
        <begin position="49"/>
        <end position="305"/>
    </location>
</feature>
<evidence type="ECO:0000259" key="4">
    <source>
        <dbReference type="Pfam" id="PF03372"/>
    </source>
</evidence>
<comment type="caution">
    <text evidence="5">The sequence shown here is derived from an EMBL/GenBank/DDBJ whole genome shotgun (WGS) entry which is preliminary data.</text>
</comment>
<evidence type="ECO:0000256" key="1">
    <source>
        <dbReference type="ARBA" id="ARBA00022729"/>
    </source>
</evidence>
<proteinExistence type="predicted"/>
<keyword evidence="6" id="KW-1185">Reference proteome</keyword>
<dbReference type="Pfam" id="PF03372">
    <property type="entry name" value="Exo_endo_phos"/>
    <property type="match status" value="1"/>
</dbReference>
<feature type="chain" id="PRO_5045332203" evidence="3">
    <location>
        <begin position="18"/>
        <end position="359"/>
    </location>
</feature>
<feature type="signal peptide" evidence="3">
    <location>
        <begin position="1"/>
        <end position="17"/>
    </location>
</feature>
<evidence type="ECO:0000256" key="3">
    <source>
        <dbReference type="SAM" id="SignalP"/>
    </source>
</evidence>
<dbReference type="SUPFAM" id="SSF56219">
    <property type="entry name" value="DNase I-like"/>
    <property type="match status" value="1"/>
</dbReference>
<dbReference type="CDD" id="cd09078">
    <property type="entry name" value="nSMase"/>
    <property type="match status" value="1"/>
</dbReference>
<dbReference type="InterPro" id="IPR036691">
    <property type="entry name" value="Endo/exonu/phosph_ase_sf"/>
</dbReference>
<dbReference type="InterPro" id="IPR017766">
    <property type="entry name" value="Sphingomyelinase/PLipase_C"/>
</dbReference>
<dbReference type="Gene3D" id="3.60.10.10">
    <property type="entry name" value="Endonuclease/exonuclease/phosphatase"/>
    <property type="match status" value="1"/>
</dbReference>
<dbReference type="EMBL" id="JAPTHD010000006">
    <property type="protein sequence ID" value="MDV5824813.1"/>
    <property type="molecule type" value="Genomic_DNA"/>
</dbReference>
<reference evidence="6" key="1">
    <citation type="journal article" date="2022" name="J Environ Chem Eng">
        <title>Biodegradation of petroleum oil using a constructed nonpathogenic and heavy metal-tolerant bacterial consortium isolated from marine sponges.</title>
        <authorList>
            <person name="Dechsakulwatana C."/>
            <person name="Rungsihiranrut A."/>
            <person name="Muangchinda C."/>
            <person name="Ningthoujam R."/>
            <person name="Klankeo P."/>
            <person name="Pinyakong O."/>
        </authorList>
    </citation>
    <scope>NUCLEOTIDE SEQUENCE [LARGE SCALE GENOMIC DNA]</scope>
    <source>
        <strain evidence="6">MO2-4</strain>
    </source>
</reference>
<protein>
    <submittedName>
        <fullName evidence="5">Sphingomyelin phosphodiesterase</fullName>
    </submittedName>
</protein>
<dbReference type="RefSeq" id="WP_317517461.1">
    <property type="nucleotide sequence ID" value="NZ_JAPTHD010000006.1"/>
</dbReference>
<keyword evidence="2" id="KW-0378">Hydrolase</keyword>